<name>A0A0J9S2L6_PLAVI</name>
<keyword evidence="1" id="KW-1133">Transmembrane helix</keyword>
<evidence type="ECO:0000313" key="3">
    <source>
        <dbReference type="Proteomes" id="UP000053562"/>
    </source>
</evidence>
<sequence>MEAYIEKIEKITDQTQYDEDLSCESVEKKDIPPRILENHICEKFNKLYTLLCGEETKVSKEDAYSFLNFWLNNSLYSIGELDQIDIKSYFQKLKSNVNGLNEDIELDNNLSNINSDLLENMNILYNLHTNLKKIRNGSNEVCKDRKSCLNFYNICVEEYKKGIIKCSNNGNNFCNEVYNFNTLYNTFKQILLSSGKLKSSDLFDLPTYDEVAKEFSIKYAKKMTIMICSIFGPVFGIITLWICIKKVKTFINNN</sequence>
<keyword evidence="1" id="KW-0472">Membrane</keyword>
<evidence type="ECO:0000256" key="1">
    <source>
        <dbReference type="SAM" id="Phobius"/>
    </source>
</evidence>
<dbReference type="EMBL" id="KQ234550">
    <property type="protein sequence ID" value="KMZ76979.1"/>
    <property type="molecule type" value="Genomic_DNA"/>
</dbReference>
<dbReference type="OrthoDB" id="10309714at2759"/>
<feature type="transmembrane region" description="Helical" evidence="1">
    <location>
        <begin position="223"/>
        <end position="244"/>
    </location>
</feature>
<organism evidence="2 3">
    <name type="scientific">Plasmodium vivax India VII</name>
    <dbReference type="NCBI Taxonomy" id="1077284"/>
    <lineage>
        <taxon>Eukaryota</taxon>
        <taxon>Sar</taxon>
        <taxon>Alveolata</taxon>
        <taxon>Apicomplexa</taxon>
        <taxon>Aconoidasida</taxon>
        <taxon>Haemosporida</taxon>
        <taxon>Plasmodiidae</taxon>
        <taxon>Plasmodium</taxon>
        <taxon>Plasmodium (Plasmodium)</taxon>
    </lineage>
</organism>
<evidence type="ECO:0000313" key="2">
    <source>
        <dbReference type="EMBL" id="KMZ76979.1"/>
    </source>
</evidence>
<gene>
    <name evidence="2" type="ORF">PVIIG_05877</name>
</gene>
<protein>
    <recommendedName>
        <fullName evidence="4">PIR Superfamily Protein</fullName>
    </recommendedName>
</protein>
<evidence type="ECO:0008006" key="4">
    <source>
        <dbReference type="Google" id="ProtNLM"/>
    </source>
</evidence>
<dbReference type="Proteomes" id="UP000053562">
    <property type="component" value="Unassembled WGS sequence"/>
</dbReference>
<accession>A0A0J9S2L6</accession>
<keyword evidence="1" id="KW-0812">Transmembrane</keyword>
<proteinExistence type="predicted"/>
<dbReference type="AlphaFoldDB" id="A0A0J9S2L6"/>
<reference evidence="2 3" key="1">
    <citation type="submission" date="2011-08" db="EMBL/GenBank/DDBJ databases">
        <title>The Genome Sequence of Plasmodium vivax India VII.</title>
        <authorList>
            <consortium name="The Broad Institute Genome Sequencing Platform"/>
            <consortium name="The Broad Institute Genome Sequencing Center for Infectious Disease"/>
            <person name="Neafsey D."/>
            <person name="Carlton J."/>
            <person name="Barnwell J."/>
            <person name="Collins W."/>
            <person name="Escalante A."/>
            <person name="Mullikin J."/>
            <person name="Saul A."/>
            <person name="Guigo R."/>
            <person name="Camara F."/>
            <person name="Young S.K."/>
            <person name="Zeng Q."/>
            <person name="Gargeya S."/>
            <person name="Fitzgerald M."/>
            <person name="Haas B."/>
            <person name="Abouelleil A."/>
            <person name="Alvarado L."/>
            <person name="Arachchi H.M."/>
            <person name="Berlin A."/>
            <person name="Brown A."/>
            <person name="Chapman S.B."/>
            <person name="Chen Z."/>
            <person name="Dunbar C."/>
            <person name="Freedman E."/>
            <person name="Gearin G."/>
            <person name="Gellesch M."/>
            <person name="Goldberg J."/>
            <person name="Griggs A."/>
            <person name="Gujja S."/>
            <person name="Heiman D."/>
            <person name="Howarth C."/>
            <person name="Larson L."/>
            <person name="Lui A."/>
            <person name="MacDonald P.J.P."/>
            <person name="Montmayeur A."/>
            <person name="Murphy C."/>
            <person name="Neiman D."/>
            <person name="Pearson M."/>
            <person name="Priest M."/>
            <person name="Roberts A."/>
            <person name="Saif S."/>
            <person name="Shea T."/>
            <person name="Shenoy N."/>
            <person name="Sisk P."/>
            <person name="Stolte C."/>
            <person name="Sykes S."/>
            <person name="Wortman J."/>
            <person name="Nusbaum C."/>
            <person name="Birren B."/>
        </authorList>
    </citation>
    <scope>NUCLEOTIDE SEQUENCE [LARGE SCALE GENOMIC DNA]</scope>
    <source>
        <strain evidence="2 3">India VII</strain>
    </source>
</reference>